<protein>
    <submittedName>
        <fullName evidence="1">Uncharacterized protein</fullName>
    </submittedName>
</protein>
<keyword evidence="2" id="KW-1185">Reference proteome</keyword>
<dbReference type="Proteomes" id="UP001141552">
    <property type="component" value="Unassembled WGS sequence"/>
</dbReference>
<dbReference type="AlphaFoldDB" id="A0A9Q0J4D2"/>
<accession>A0A9Q0J4D2</accession>
<proteinExistence type="predicted"/>
<reference evidence="1" key="1">
    <citation type="submission" date="2022-02" db="EMBL/GenBank/DDBJ databases">
        <authorList>
            <person name="Henning P.M."/>
            <person name="McCubbin A.G."/>
            <person name="Shore J.S."/>
        </authorList>
    </citation>
    <scope>NUCLEOTIDE SEQUENCE</scope>
    <source>
        <strain evidence="1">F60SS</strain>
        <tissue evidence="1">Leaves</tissue>
    </source>
</reference>
<sequence>MAGIEPTSQAEAVVAGSAAHASTLQLYERAFICMAGIEPTSQAEAVVAGSAACNRGRTGKLEMAKWTDKAGALFLLIS</sequence>
<evidence type="ECO:0000313" key="1">
    <source>
        <dbReference type="EMBL" id="KAJ4829186.1"/>
    </source>
</evidence>
<organism evidence="1 2">
    <name type="scientific">Turnera subulata</name>
    <dbReference type="NCBI Taxonomy" id="218843"/>
    <lineage>
        <taxon>Eukaryota</taxon>
        <taxon>Viridiplantae</taxon>
        <taxon>Streptophyta</taxon>
        <taxon>Embryophyta</taxon>
        <taxon>Tracheophyta</taxon>
        <taxon>Spermatophyta</taxon>
        <taxon>Magnoliopsida</taxon>
        <taxon>eudicotyledons</taxon>
        <taxon>Gunneridae</taxon>
        <taxon>Pentapetalae</taxon>
        <taxon>rosids</taxon>
        <taxon>fabids</taxon>
        <taxon>Malpighiales</taxon>
        <taxon>Passifloraceae</taxon>
        <taxon>Turnera</taxon>
    </lineage>
</organism>
<evidence type="ECO:0000313" key="2">
    <source>
        <dbReference type="Proteomes" id="UP001141552"/>
    </source>
</evidence>
<comment type="caution">
    <text evidence="1">The sequence shown here is derived from an EMBL/GenBank/DDBJ whole genome shotgun (WGS) entry which is preliminary data.</text>
</comment>
<dbReference type="EMBL" id="JAKUCV010005969">
    <property type="protein sequence ID" value="KAJ4829186.1"/>
    <property type="molecule type" value="Genomic_DNA"/>
</dbReference>
<reference evidence="1" key="2">
    <citation type="journal article" date="2023" name="Plants (Basel)">
        <title>Annotation of the Turnera subulata (Passifloraceae) Draft Genome Reveals the S-Locus Evolved after the Divergence of Turneroideae from Passifloroideae in a Stepwise Manner.</title>
        <authorList>
            <person name="Henning P.M."/>
            <person name="Roalson E.H."/>
            <person name="Mir W."/>
            <person name="McCubbin A.G."/>
            <person name="Shore J.S."/>
        </authorList>
    </citation>
    <scope>NUCLEOTIDE SEQUENCE</scope>
    <source>
        <strain evidence="1">F60SS</strain>
    </source>
</reference>
<name>A0A9Q0J4D2_9ROSI</name>
<gene>
    <name evidence="1" type="ORF">Tsubulata_007884</name>
</gene>